<dbReference type="InterPro" id="IPR050639">
    <property type="entry name" value="SSR_resolvase"/>
</dbReference>
<dbReference type="Pfam" id="PF07508">
    <property type="entry name" value="Recombinase"/>
    <property type="match status" value="1"/>
</dbReference>
<accession>A0ABQ1Z0U8</accession>
<proteinExistence type="predicted"/>
<dbReference type="RefSeq" id="WP_188591316.1">
    <property type="nucleotide sequence ID" value="NZ_BMFU01000001.1"/>
</dbReference>
<dbReference type="PROSITE" id="PS51737">
    <property type="entry name" value="RECOMBINASE_DNA_BIND"/>
    <property type="match status" value="1"/>
</dbReference>
<feature type="domain" description="Resolvase/invertase-type recombinase catalytic" evidence="2">
    <location>
        <begin position="1"/>
        <end position="144"/>
    </location>
</feature>
<dbReference type="InterPro" id="IPR036162">
    <property type="entry name" value="Resolvase-like_N_sf"/>
</dbReference>
<dbReference type="Pfam" id="PF00239">
    <property type="entry name" value="Resolvase"/>
    <property type="match status" value="1"/>
</dbReference>
<organism evidence="4 5">
    <name type="scientific">Paenibacillus silvae</name>
    <dbReference type="NCBI Taxonomy" id="1325358"/>
    <lineage>
        <taxon>Bacteria</taxon>
        <taxon>Bacillati</taxon>
        <taxon>Bacillota</taxon>
        <taxon>Bacilli</taxon>
        <taxon>Bacillales</taxon>
        <taxon>Paenibacillaceae</taxon>
        <taxon>Paenibacillus</taxon>
    </lineage>
</organism>
<reference evidence="5" key="1">
    <citation type="journal article" date="2019" name="Int. J. Syst. Evol. Microbiol.">
        <title>The Global Catalogue of Microorganisms (GCM) 10K type strain sequencing project: providing services to taxonomists for standard genome sequencing and annotation.</title>
        <authorList>
            <consortium name="The Broad Institute Genomics Platform"/>
            <consortium name="The Broad Institute Genome Sequencing Center for Infectious Disease"/>
            <person name="Wu L."/>
            <person name="Ma J."/>
        </authorList>
    </citation>
    <scope>NUCLEOTIDE SEQUENCE [LARGE SCALE GENOMIC DNA]</scope>
    <source>
        <strain evidence="5">CGMCC 1.12770</strain>
    </source>
</reference>
<dbReference type="PANTHER" id="PTHR30461:SF23">
    <property type="entry name" value="DNA RECOMBINASE-RELATED"/>
    <property type="match status" value="1"/>
</dbReference>
<dbReference type="Gene3D" id="3.40.50.1390">
    <property type="entry name" value="Resolvase, N-terminal catalytic domain"/>
    <property type="match status" value="1"/>
</dbReference>
<dbReference type="InterPro" id="IPR038109">
    <property type="entry name" value="DNA_bind_recomb_sf"/>
</dbReference>
<name>A0ABQ1Z0U8_9BACL</name>
<gene>
    <name evidence="4" type="primary">cisA</name>
    <name evidence="4" type="ORF">GCM10008014_08150</name>
</gene>
<evidence type="ECO:0000313" key="5">
    <source>
        <dbReference type="Proteomes" id="UP000652153"/>
    </source>
</evidence>
<dbReference type="Gene3D" id="3.90.1750.20">
    <property type="entry name" value="Putative Large Serine Recombinase, Chain B, Domain 2"/>
    <property type="match status" value="1"/>
</dbReference>
<feature type="domain" description="Recombinase" evidence="3">
    <location>
        <begin position="152"/>
        <end position="289"/>
    </location>
</feature>
<dbReference type="PANTHER" id="PTHR30461">
    <property type="entry name" value="DNA-INVERTASE FROM LAMBDOID PROPHAGE"/>
    <property type="match status" value="1"/>
</dbReference>
<keyword evidence="5" id="KW-1185">Reference proteome</keyword>
<feature type="coiled-coil region" evidence="1">
    <location>
        <begin position="378"/>
        <end position="441"/>
    </location>
</feature>
<dbReference type="SMART" id="SM00857">
    <property type="entry name" value="Resolvase"/>
    <property type="match status" value="1"/>
</dbReference>
<dbReference type="SUPFAM" id="SSF53041">
    <property type="entry name" value="Resolvase-like"/>
    <property type="match status" value="1"/>
</dbReference>
<dbReference type="InterPro" id="IPR025827">
    <property type="entry name" value="Zn_ribbon_recom_dom"/>
</dbReference>
<comment type="caution">
    <text evidence="4">The sequence shown here is derived from an EMBL/GenBank/DDBJ whole genome shotgun (WGS) entry which is preliminary data.</text>
</comment>
<evidence type="ECO:0000259" key="2">
    <source>
        <dbReference type="PROSITE" id="PS51736"/>
    </source>
</evidence>
<protein>
    <submittedName>
        <fullName evidence="4">DNA recombinase</fullName>
    </submittedName>
</protein>
<dbReference type="PROSITE" id="PS51736">
    <property type="entry name" value="RECOMBINASES_3"/>
    <property type="match status" value="1"/>
</dbReference>
<evidence type="ECO:0000256" key="1">
    <source>
        <dbReference type="SAM" id="Coils"/>
    </source>
</evidence>
<evidence type="ECO:0000259" key="3">
    <source>
        <dbReference type="PROSITE" id="PS51737"/>
    </source>
</evidence>
<dbReference type="InterPro" id="IPR011109">
    <property type="entry name" value="DNA_bind_recombinase_dom"/>
</dbReference>
<keyword evidence="1" id="KW-0175">Coiled coil</keyword>
<dbReference type="Pfam" id="PF13408">
    <property type="entry name" value="Zn_ribbon_recom"/>
    <property type="match status" value="1"/>
</dbReference>
<dbReference type="CDD" id="cd00338">
    <property type="entry name" value="Ser_Recombinase"/>
    <property type="match status" value="1"/>
</dbReference>
<dbReference type="EMBL" id="BMFU01000001">
    <property type="protein sequence ID" value="GGH45852.1"/>
    <property type="molecule type" value="Genomic_DNA"/>
</dbReference>
<dbReference type="InterPro" id="IPR006119">
    <property type="entry name" value="Resolv_N"/>
</dbReference>
<evidence type="ECO:0000313" key="4">
    <source>
        <dbReference type="EMBL" id="GGH45852.1"/>
    </source>
</evidence>
<sequence>MIGILARVSTEEQARTGYSIDYQIREGIKKAGTSDIKKYIDDGYSGEFLERPGLTQLRKDVKEGLITKVICLDPDRLARKLMLQLIVTDELEKNGAELVFVSSEYAKTPEGQLFYSMRGAISEFEKAKINERMSSGRREKARKGKVVKNSFTYGYDYDKEKSEYVINEEEARVVQLIFELFTKPNQIAKGMNGIARYLTDNLIPTKRGAEVWHRNVVRQILMKEAYTGRMPQNKWDTEGMLGNKYRAPEDKVPMTLRPKEEWIYVDVPQIISHEKFEHAQKLIGESRRRHTKESLNQYLLSGLLRCTKCGNTMTGRKAKNWGKYVYEYTDKKNSVGAKEKGCGRKIACAKIDDLVWDTILNWLNNPDEIAAAVEETQVAYMDNEIERVEQDIEKTKAARKRVIKLFSSDLGIGEEEIREELRELSEREEALSKRLMELQSKQEDEQRFESSRNIMSETLEYYLDRNPDELTFDDKQTLIRMVAKEILVYEDEVKIIPF</sequence>
<dbReference type="Proteomes" id="UP000652153">
    <property type="component" value="Unassembled WGS sequence"/>
</dbReference>